<dbReference type="STRING" id="47312.SAMN04489765_2527"/>
<dbReference type="AlphaFoldDB" id="A0A1H1F570"/>
<feature type="chain" id="PRO_5039231167" evidence="2">
    <location>
        <begin position="25"/>
        <end position="230"/>
    </location>
</feature>
<evidence type="ECO:0000256" key="1">
    <source>
        <dbReference type="SAM" id="MobiDB-lite"/>
    </source>
</evidence>
<sequence>MRNTTTRRIIGLVAGLAAASLLVAGCGTDGGDSAAGTSTTAATLSGAAGGTSPTTATSARTSAGASASSGVASSSAKAPAGAVTVQGADGSEVTLSGPIAVKYTRATAAQRAALGVVLTGDHNAGTRESGLIYQQFKGGVITAANADAGTPAYITWGRIRDAWNIERGPDGRPSQDGMNGSAGPLGAVTSDETTTGTVKQTTFAHGKITFDTRTGKVEVTVNGKVVPAGL</sequence>
<evidence type="ECO:0000256" key="2">
    <source>
        <dbReference type="SAM" id="SignalP"/>
    </source>
</evidence>
<dbReference type="OrthoDB" id="4374516at2"/>
<evidence type="ECO:0000313" key="3">
    <source>
        <dbReference type="EMBL" id="SDQ96145.1"/>
    </source>
</evidence>
<dbReference type="EMBL" id="FNLF01000002">
    <property type="protein sequence ID" value="SDQ96145.1"/>
    <property type="molecule type" value="Genomic_DNA"/>
</dbReference>
<accession>A0A1H1F570</accession>
<reference evidence="4" key="1">
    <citation type="submission" date="2016-10" db="EMBL/GenBank/DDBJ databases">
        <authorList>
            <person name="Varghese N."/>
            <person name="Submissions S."/>
        </authorList>
    </citation>
    <scope>NUCLEOTIDE SEQUENCE [LARGE SCALE GENOMIC DNA]</scope>
    <source>
        <strain evidence="4">DSM 44142</strain>
    </source>
</reference>
<feature type="region of interest" description="Disordered" evidence="1">
    <location>
        <begin position="169"/>
        <end position="193"/>
    </location>
</feature>
<organism evidence="3 4">
    <name type="scientific">Tsukamurella pulmonis</name>
    <dbReference type="NCBI Taxonomy" id="47312"/>
    <lineage>
        <taxon>Bacteria</taxon>
        <taxon>Bacillati</taxon>
        <taxon>Actinomycetota</taxon>
        <taxon>Actinomycetes</taxon>
        <taxon>Mycobacteriales</taxon>
        <taxon>Tsukamurellaceae</taxon>
        <taxon>Tsukamurella</taxon>
    </lineage>
</organism>
<evidence type="ECO:0000313" key="4">
    <source>
        <dbReference type="Proteomes" id="UP000183053"/>
    </source>
</evidence>
<keyword evidence="2" id="KW-0732">Signal</keyword>
<dbReference type="RefSeq" id="WP_068567690.1">
    <property type="nucleotide sequence ID" value="NZ_FNLF01000002.1"/>
</dbReference>
<dbReference type="InterPro" id="IPR013207">
    <property type="entry name" value="LGFP"/>
</dbReference>
<keyword evidence="4" id="KW-1185">Reference proteome</keyword>
<dbReference type="Pfam" id="PF08310">
    <property type="entry name" value="LGFP"/>
    <property type="match status" value="1"/>
</dbReference>
<feature type="signal peptide" evidence="2">
    <location>
        <begin position="1"/>
        <end position="24"/>
    </location>
</feature>
<name>A0A1H1F570_9ACTN</name>
<dbReference type="PROSITE" id="PS51257">
    <property type="entry name" value="PROKAR_LIPOPROTEIN"/>
    <property type="match status" value="1"/>
</dbReference>
<dbReference type="Proteomes" id="UP000183053">
    <property type="component" value="Unassembled WGS sequence"/>
</dbReference>
<proteinExistence type="predicted"/>
<gene>
    <name evidence="3" type="ORF">SAMN04489765_2527</name>
</gene>
<protein>
    <submittedName>
        <fullName evidence="3">LGFP repeat-containing protein</fullName>
    </submittedName>
</protein>